<evidence type="ECO:0000313" key="21">
    <source>
        <dbReference type="RefSeq" id="XP_059605919.1"/>
    </source>
</evidence>
<proteinExistence type="inferred from homology"/>
<evidence type="ECO:0000259" key="20">
    <source>
        <dbReference type="PROSITE" id="PS51914"/>
    </source>
</evidence>
<evidence type="ECO:0000256" key="18">
    <source>
        <dbReference type="SAM" id="MobiDB-lite"/>
    </source>
</evidence>
<dbReference type="FunFam" id="2.70.130.10:FF:000035">
    <property type="entry name" value="Autophagy protein Atg27, putative"/>
    <property type="match status" value="1"/>
</dbReference>
<comment type="subcellular location">
    <subcellularLocation>
        <location evidence="2">Cytoplasmic vesicle membrane</location>
        <topology evidence="2">Single-pass type I membrane protein</topology>
    </subcellularLocation>
    <subcellularLocation>
        <location evidence="4">Golgi apparatus membrane</location>
        <topology evidence="4">Single-pass type I membrane protein</topology>
    </subcellularLocation>
    <subcellularLocation>
        <location evidence="1">Mitochondrion membrane</location>
        <topology evidence="1">Single-pass membrane protein</topology>
    </subcellularLocation>
    <subcellularLocation>
        <location evidence="3">Preautophagosomal structure membrane</location>
        <topology evidence="3">Single-pass type I membrane protein</topology>
    </subcellularLocation>
</comment>
<keyword evidence="8" id="KW-0812">Transmembrane</keyword>
<dbReference type="SUPFAM" id="SSF50911">
    <property type="entry name" value="Mannose 6-phosphate receptor domain"/>
    <property type="match status" value="1"/>
</dbReference>
<evidence type="ECO:0000256" key="6">
    <source>
        <dbReference type="ARBA" id="ARBA00013776"/>
    </source>
</evidence>
<evidence type="ECO:0000256" key="14">
    <source>
        <dbReference type="ARBA" id="ARBA00023128"/>
    </source>
</evidence>
<dbReference type="GeneID" id="4977508"/>
<evidence type="ECO:0000256" key="3">
    <source>
        <dbReference type="ARBA" id="ARBA00004472"/>
    </source>
</evidence>
<keyword evidence="11" id="KW-1133">Transmembrane helix</keyword>
<feature type="region of interest" description="Disordered" evidence="18">
    <location>
        <begin position="170"/>
        <end position="221"/>
    </location>
</feature>
<dbReference type="GO" id="GO:0000139">
    <property type="term" value="C:Golgi membrane"/>
    <property type="evidence" value="ECO:0007669"/>
    <property type="project" value="UniProtKB-SubCell"/>
</dbReference>
<dbReference type="RefSeq" id="XP_059605919.1">
    <property type="nucleotide sequence ID" value="XM_059745232.1"/>
</dbReference>
<comment type="similarity">
    <text evidence="5">Belongs to the ATG27 family.</text>
</comment>
<dbReference type="PROSITE" id="PS51914">
    <property type="entry name" value="MRH"/>
    <property type="match status" value="1"/>
</dbReference>
<keyword evidence="9 19" id="KW-0732">Signal</keyword>
<dbReference type="KEGG" id="ang:An01g13390"/>
<name>A0AAJ8BXZ3_ASPNG</name>
<evidence type="ECO:0000256" key="10">
    <source>
        <dbReference type="ARBA" id="ARBA00022927"/>
    </source>
</evidence>
<evidence type="ECO:0000256" key="4">
    <source>
        <dbReference type="ARBA" id="ARBA00004614"/>
    </source>
</evidence>
<dbReference type="PANTHER" id="PTHR15071">
    <property type="entry name" value="MANNOSE-6-PHOSPHATE RECEPTOR FAMILY MEMBER"/>
    <property type="match status" value="1"/>
</dbReference>
<sequence>MRIPTGLSTLLFSSALLPSLASASGGFDCHNIIVDSYKYDLSTLGGVHTLYHVDETEDYVVNTTYVLNICNILKGAAHRGHLKCPTSKNICGFQYKTALDSHKEESTVFPIVGLDHLGHGTKDAEITRLKKLDSEQEGLLVKLAGGEYFDEEQQKKKNAGAVIEFQCDPDRSGLEGLQTTEDTEEERRRRWQLSQRADETNGDNENNDNGTIPEGGRSLQFKSFGPADDDTYVLKLNWRTRYACDDYKDEPGEKNPSEGDGSSHWGFFTWLIIMYVLLPSPRSLRRLYIIPIGNRGRLTRFICQVYSSASQHTSSSAPGSTTIATAPAGGISSRTATRSAIFPISSRIGYGGWSTRYKGRDLEGDIVLFRGARV</sequence>
<keyword evidence="15" id="KW-0472">Membrane</keyword>
<reference evidence="21" key="2">
    <citation type="submission" date="2025-08" db="UniProtKB">
        <authorList>
            <consortium name="RefSeq"/>
        </authorList>
    </citation>
    <scope>IDENTIFICATION</scope>
</reference>
<feature type="chain" id="PRO_5044809031" description="Autophagy-related protein 27" evidence="19">
    <location>
        <begin position="24"/>
        <end position="374"/>
    </location>
</feature>
<dbReference type="InterPro" id="IPR044865">
    <property type="entry name" value="MRH_dom"/>
</dbReference>
<keyword evidence="7" id="KW-0813">Transport</keyword>
<evidence type="ECO:0000256" key="11">
    <source>
        <dbReference type="ARBA" id="ARBA00022989"/>
    </source>
</evidence>
<dbReference type="PANTHER" id="PTHR15071:SF13">
    <property type="entry name" value="AUTOPHAGY-RELATED PROTEIN 27"/>
    <property type="match status" value="1"/>
</dbReference>
<evidence type="ECO:0000256" key="12">
    <source>
        <dbReference type="ARBA" id="ARBA00023006"/>
    </source>
</evidence>
<keyword evidence="16" id="KW-1015">Disulfide bond</keyword>
<dbReference type="GO" id="GO:0031966">
    <property type="term" value="C:mitochondrial membrane"/>
    <property type="evidence" value="ECO:0007669"/>
    <property type="project" value="UniProtKB-SubCell"/>
</dbReference>
<evidence type="ECO:0000256" key="5">
    <source>
        <dbReference type="ARBA" id="ARBA00005363"/>
    </source>
</evidence>
<keyword evidence="12" id="KW-0072">Autophagy</keyword>
<feature type="domain" description="MRH" evidence="20">
    <location>
        <begin position="27"/>
        <end position="246"/>
    </location>
</feature>
<dbReference type="GO" id="GO:0034045">
    <property type="term" value="C:phagophore assembly site membrane"/>
    <property type="evidence" value="ECO:0007669"/>
    <property type="project" value="UniProtKB-SubCell"/>
</dbReference>
<evidence type="ECO:0000256" key="19">
    <source>
        <dbReference type="SAM" id="SignalP"/>
    </source>
</evidence>
<gene>
    <name evidence="21" type="ORF">An01g13390</name>
</gene>
<evidence type="ECO:0000256" key="2">
    <source>
        <dbReference type="ARBA" id="ARBA00004358"/>
    </source>
</evidence>
<dbReference type="Pfam" id="PF09451">
    <property type="entry name" value="ATG27"/>
    <property type="match status" value="1"/>
</dbReference>
<evidence type="ECO:0000256" key="15">
    <source>
        <dbReference type="ARBA" id="ARBA00023136"/>
    </source>
</evidence>
<evidence type="ECO:0000256" key="17">
    <source>
        <dbReference type="ARBA" id="ARBA00023329"/>
    </source>
</evidence>
<dbReference type="AlphaFoldDB" id="A0AAJ8BXZ3"/>
<evidence type="ECO:0000256" key="1">
    <source>
        <dbReference type="ARBA" id="ARBA00004304"/>
    </source>
</evidence>
<protein>
    <recommendedName>
        <fullName evidence="6">Autophagy-related protein 27</fullName>
    </recommendedName>
</protein>
<reference evidence="21" key="1">
    <citation type="submission" date="2025-02" db="EMBL/GenBank/DDBJ databases">
        <authorList>
            <consortium name="NCBI Genome Project"/>
        </authorList>
    </citation>
    <scope>NUCLEOTIDE SEQUENCE</scope>
</reference>
<evidence type="ECO:0000256" key="7">
    <source>
        <dbReference type="ARBA" id="ARBA00022448"/>
    </source>
</evidence>
<evidence type="ECO:0000256" key="9">
    <source>
        <dbReference type="ARBA" id="ARBA00022729"/>
    </source>
</evidence>
<dbReference type="GO" id="GO:0015031">
    <property type="term" value="P:protein transport"/>
    <property type="evidence" value="ECO:0007669"/>
    <property type="project" value="UniProtKB-KW"/>
</dbReference>
<evidence type="ECO:0000256" key="16">
    <source>
        <dbReference type="ARBA" id="ARBA00023157"/>
    </source>
</evidence>
<organism evidence="21">
    <name type="scientific">Aspergillus niger</name>
    <dbReference type="NCBI Taxonomy" id="5061"/>
    <lineage>
        <taxon>Eukaryota</taxon>
        <taxon>Fungi</taxon>
        <taxon>Dikarya</taxon>
        <taxon>Ascomycota</taxon>
        <taxon>Pezizomycotina</taxon>
        <taxon>Eurotiomycetes</taxon>
        <taxon>Eurotiomycetidae</taxon>
        <taxon>Eurotiales</taxon>
        <taxon>Aspergillaceae</taxon>
        <taxon>Aspergillus</taxon>
        <taxon>Aspergillus subgen. Circumdati</taxon>
    </lineage>
</organism>
<dbReference type="Gene3D" id="2.70.130.10">
    <property type="entry name" value="Mannose-6-phosphate receptor binding domain"/>
    <property type="match status" value="1"/>
</dbReference>
<dbReference type="InterPro" id="IPR018939">
    <property type="entry name" value="Autophagy-rel_prot_27"/>
</dbReference>
<evidence type="ECO:0000256" key="8">
    <source>
        <dbReference type="ARBA" id="ARBA00022692"/>
    </source>
</evidence>
<keyword evidence="17" id="KW-0968">Cytoplasmic vesicle</keyword>
<dbReference type="InterPro" id="IPR009011">
    <property type="entry name" value="Man6P_isomerase_rcpt-bd_dom_sf"/>
</dbReference>
<dbReference type="GO" id="GO:0030659">
    <property type="term" value="C:cytoplasmic vesicle membrane"/>
    <property type="evidence" value="ECO:0007669"/>
    <property type="project" value="UniProtKB-SubCell"/>
</dbReference>
<dbReference type="GO" id="GO:0006914">
    <property type="term" value="P:autophagy"/>
    <property type="evidence" value="ECO:0007669"/>
    <property type="project" value="UniProtKB-KW"/>
</dbReference>
<evidence type="ECO:0000256" key="13">
    <source>
        <dbReference type="ARBA" id="ARBA00023034"/>
    </source>
</evidence>
<keyword evidence="13" id="KW-0333">Golgi apparatus</keyword>
<accession>A0AAJ8BXZ3</accession>
<keyword evidence="14" id="KW-0496">Mitochondrion</keyword>
<keyword evidence="10" id="KW-0653">Protein transport</keyword>
<feature type="signal peptide" evidence="19">
    <location>
        <begin position="1"/>
        <end position="23"/>
    </location>
</feature>